<gene>
    <name evidence="7" type="ORF">JBS370_LOCUS28612</name>
    <name evidence="5" type="ORF">JXQ802_LOCUS38424</name>
    <name evidence="6" type="ORF">OTI717_LOCUS20085</name>
    <name evidence="2" type="ORF">PYM288_LOCUS24609</name>
    <name evidence="4" type="ORF">RFH988_LOCUS30819</name>
    <name evidence="3" type="ORF">ZHD862_LOCUS28766</name>
</gene>
<comment type="caution">
    <text evidence="5">The sequence shown here is derived from an EMBL/GenBank/DDBJ whole genome shotgun (WGS) entry which is preliminary data.</text>
</comment>
<dbReference type="Pfam" id="PF13336">
    <property type="entry name" value="AcetylCoA_hyd_C"/>
    <property type="match status" value="1"/>
</dbReference>
<dbReference type="EMBL" id="CAJNOO010003169">
    <property type="protein sequence ID" value="CAF1322121.1"/>
    <property type="molecule type" value="Genomic_DNA"/>
</dbReference>
<dbReference type="Proteomes" id="UP000663854">
    <property type="component" value="Unassembled WGS sequence"/>
</dbReference>
<dbReference type="PANTHER" id="PTHR43609">
    <property type="entry name" value="ACETYL-COA HYDROLASE"/>
    <property type="match status" value="1"/>
</dbReference>
<dbReference type="InterPro" id="IPR046433">
    <property type="entry name" value="ActCoA_hydro"/>
</dbReference>
<accession>A0A815QN40</accession>
<evidence type="ECO:0000313" key="8">
    <source>
        <dbReference type="Proteomes" id="UP000663870"/>
    </source>
</evidence>
<dbReference type="GO" id="GO:0006083">
    <property type="term" value="P:acetate metabolic process"/>
    <property type="evidence" value="ECO:0007669"/>
    <property type="project" value="InterPro"/>
</dbReference>
<evidence type="ECO:0000259" key="1">
    <source>
        <dbReference type="Pfam" id="PF13336"/>
    </source>
</evidence>
<sequence length="68" mass="7734">MEISNNPEVIRRIGHFAMKRALEVDIYGNVNSTHLLGSSMINDIGGSGDFTRNPRIIQSFFFVLIYLF</sequence>
<dbReference type="Proteomes" id="UP000663882">
    <property type="component" value="Unassembled WGS sequence"/>
</dbReference>
<proteinExistence type="predicted"/>
<dbReference type="InterPro" id="IPR037171">
    <property type="entry name" value="NagB/RpiA_transferase-like"/>
</dbReference>
<evidence type="ECO:0000313" key="4">
    <source>
        <dbReference type="EMBL" id="CAF1322121.1"/>
    </source>
</evidence>
<dbReference type="EMBL" id="CAJOBD010005802">
    <property type="protein sequence ID" value="CAF4043070.1"/>
    <property type="molecule type" value="Genomic_DNA"/>
</dbReference>
<dbReference type="EMBL" id="CAJNOH010001256">
    <property type="protein sequence ID" value="CAF1196022.1"/>
    <property type="molecule type" value="Genomic_DNA"/>
</dbReference>
<dbReference type="Proteomes" id="UP000663823">
    <property type="component" value="Unassembled WGS sequence"/>
</dbReference>
<dbReference type="Proteomes" id="UP000663870">
    <property type="component" value="Unassembled WGS sequence"/>
</dbReference>
<dbReference type="GO" id="GO:0003986">
    <property type="term" value="F:acetyl-CoA hydrolase activity"/>
    <property type="evidence" value="ECO:0007669"/>
    <property type="project" value="TreeGrafter"/>
</dbReference>
<dbReference type="InterPro" id="IPR038460">
    <property type="entry name" value="AcetylCoA_hyd_C_sf"/>
</dbReference>
<evidence type="ECO:0000313" key="5">
    <source>
        <dbReference type="EMBL" id="CAF1465523.1"/>
    </source>
</evidence>
<dbReference type="EMBL" id="CAJOAX010003027">
    <property type="protein sequence ID" value="CAF3832621.1"/>
    <property type="molecule type" value="Genomic_DNA"/>
</dbReference>
<evidence type="ECO:0000313" key="3">
    <source>
        <dbReference type="EMBL" id="CAF1316285.1"/>
    </source>
</evidence>
<reference evidence="5" key="1">
    <citation type="submission" date="2021-02" db="EMBL/GenBank/DDBJ databases">
        <authorList>
            <person name="Nowell W R."/>
        </authorList>
    </citation>
    <scope>NUCLEOTIDE SEQUENCE</scope>
</reference>
<protein>
    <recommendedName>
        <fullName evidence="1">Acetyl-CoA hydrolase/transferase C-terminal domain-containing protein</fullName>
    </recommendedName>
</protein>
<feature type="domain" description="Acetyl-CoA hydrolase/transferase C-terminal" evidence="1">
    <location>
        <begin position="2"/>
        <end position="55"/>
    </location>
</feature>
<name>A0A815QN40_9BILA</name>
<dbReference type="SUPFAM" id="SSF100950">
    <property type="entry name" value="NagB/RpiA/CoA transferase-like"/>
    <property type="match status" value="1"/>
</dbReference>
<dbReference type="Gene3D" id="3.40.1080.20">
    <property type="entry name" value="Acetyl-CoA hydrolase/transferase C-terminal domain"/>
    <property type="match status" value="1"/>
</dbReference>
<evidence type="ECO:0000313" key="7">
    <source>
        <dbReference type="EMBL" id="CAF4043070.1"/>
    </source>
</evidence>
<evidence type="ECO:0000313" key="6">
    <source>
        <dbReference type="EMBL" id="CAF3832621.1"/>
    </source>
</evidence>
<dbReference type="EMBL" id="CAJNOT010002444">
    <property type="protein sequence ID" value="CAF1316285.1"/>
    <property type="molecule type" value="Genomic_DNA"/>
</dbReference>
<dbReference type="InterPro" id="IPR026888">
    <property type="entry name" value="AcetylCoA_hyd_C"/>
</dbReference>
<dbReference type="EMBL" id="CAJNOL010002130">
    <property type="protein sequence ID" value="CAF1465523.1"/>
    <property type="molecule type" value="Genomic_DNA"/>
</dbReference>
<dbReference type="OrthoDB" id="10250396at2759"/>
<dbReference type="Proteomes" id="UP000663836">
    <property type="component" value="Unassembled WGS sequence"/>
</dbReference>
<organism evidence="5 8">
    <name type="scientific">Rotaria sordida</name>
    <dbReference type="NCBI Taxonomy" id="392033"/>
    <lineage>
        <taxon>Eukaryota</taxon>
        <taxon>Metazoa</taxon>
        <taxon>Spiralia</taxon>
        <taxon>Gnathifera</taxon>
        <taxon>Rotifera</taxon>
        <taxon>Eurotatoria</taxon>
        <taxon>Bdelloidea</taxon>
        <taxon>Philodinida</taxon>
        <taxon>Philodinidae</taxon>
        <taxon>Rotaria</taxon>
    </lineage>
</organism>
<dbReference type="PANTHER" id="PTHR43609:SF1">
    <property type="entry name" value="ACETYL-COA HYDROLASE"/>
    <property type="match status" value="1"/>
</dbReference>
<keyword evidence="8" id="KW-1185">Reference proteome</keyword>
<dbReference type="AlphaFoldDB" id="A0A815QN40"/>
<evidence type="ECO:0000313" key="2">
    <source>
        <dbReference type="EMBL" id="CAF1196022.1"/>
    </source>
</evidence>
<dbReference type="Proteomes" id="UP000663864">
    <property type="component" value="Unassembled WGS sequence"/>
</dbReference>
<dbReference type="GO" id="GO:0008775">
    <property type="term" value="F:acetate CoA-transferase activity"/>
    <property type="evidence" value="ECO:0007669"/>
    <property type="project" value="InterPro"/>
</dbReference>